<accession>A0ABY9U0F9</accession>
<gene>
    <name evidence="1" type="ORF">RGQ13_08600</name>
</gene>
<organism evidence="1 2">
    <name type="scientific">Thalassotalea psychrophila</name>
    <dbReference type="NCBI Taxonomy" id="3065647"/>
    <lineage>
        <taxon>Bacteria</taxon>
        <taxon>Pseudomonadati</taxon>
        <taxon>Pseudomonadota</taxon>
        <taxon>Gammaproteobacteria</taxon>
        <taxon>Alteromonadales</taxon>
        <taxon>Colwelliaceae</taxon>
        <taxon>Thalassotalea</taxon>
    </lineage>
</organism>
<sequence>MVAIRQLKSDNWNAQIRIKGTKPYQKTFKNEEDAIEWANLE</sequence>
<evidence type="ECO:0000313" key="2">
    <source>
        <dbReference type="Proteomes" id="UP001258994"/>
    </source>
</evidence>
<keyword evidence="2" id="KW-1185">Reference proteome</keyword>
<evidence type="ECO:0000313" key="1">
    <source>
        <dbReference type="EMBL" id="WNC74038.1"/>
    </source>
</evidence>
<reference evidence="2" key="1">
    <citation type="submission" date="2023-09" db="EMBL/GenBank/DDBJ databases">
        <authorList>
            <person name="Li S."/>
            <person name="Li X."/>
            <person name="Zhang C."/>
            <person name="Zhao Z."/>
        </authorList>
    </citation>
    <scope>NUCLEOTIDE SEQUENCE [LARGE SCALE GENOMIC DNA]</scope>
    <source>
        <strain evidence="2">SQ149</strain>
    </source>
</reference>
<proteinExistence type="predicted"/>
<dbReference type="EMBL" id="CP134145">
    <property type="protein sequence ID" value="WNC74038.1"/>
    <property type="molecule type" value="Genomic_DNA"/>
</dbReference>
<evidence type="ECO:0008006" key="3">
    <source>
        <dbReference type="Google" id="ProtNLM"/>
    </source>
</evidence>
<name>A0ABY9U0F9_9GAMM</name>
<dbReference type="Proteomes" id="UP001258994">
    <property type="component" value="Chromosome"/>
</dbReference>
<protein>
    <recommendedName>
        <fullName evidence="3">Integrase</fullName>
    </recommendedName>
</protein>
<dbReference type="RefSeq" id="WP_348393147.1">
    <property type="nucleotide sequence ID" value="NZ_CP134145.1"/>
</dbReference>